<name>A0A9P6GLL1_9PLEO</name>
<gene>
    <name evidence="1" type="ORF">PMIN01_05014</name>
</gene>
<dbReference type="Proteomes" id="UP000756921">
    <property type="component" value="Unassembled WGS sequence"/>
</dbReference>
<dbReference type="OrthoDB" id="10460515at2759"/>
<protein>
    <submittedName>
        <fullName evidence="1">Uncharacterized protein</fullName>
    </submittedName>
</protein>
<proteinExistence type="predicted"/>
<keyword evidence="2" id="KW-1185">Reference proteome</keyword>
<sequence>MPDPKLKAELYQMVRTELKNTHIPVMKKVADELEPTFDGWYLKVFSLSSEVNTGDGEETTEVRRHFRGTPDLELRGDLVMGGSI</sequence>
<reference evidence="1" key="1">
    <citation type="journal article" date="2020" name="Mol. Plant Microbe Interact.">
        <title>Genome Sequence of the Biocontrol Agent Coniothyrium minitans strain Conio (IMI 134523).</title>
        <authorList>
            <person name="Patel D."/>
            <person name="Shittu T.A."/>
            <person name="Baroncelli R."/>
            <person name="Muthumeenakshi S."/>
            <person name="Osborne T.H."/>
            <person name="Janganan T.K."/>
            <person name="Sreenivasaprasad S."/>
        </authorList>
    </citation>
    <scope>NUCLEOTIDE SEQUENCE</scope>
    <source>
        <strain evidence="1">Conio</strain>
    </source>
</reference>
<dbReference type="AlphaFoldDB" id="A0A9P6GLL1"/>
<evidence type="ECO:0000313" key="1">
    <source>
        <dbReference type="EMBL" id="KAF9737235.1"/>
    </source>
</evidence>
<comment type="caution">
    <text evidence="1">The sequence shown here is derived from an EMBL/GenBank/DDBJ whole genome shotgun (WGS) entry which is preliminary data.</text>
</comment>
<dbReference type="EMBL" id="WJXW01000004">
    <property type="protein sequence ID" value="KAF9737235.1"/>
    <property type="molecule type" value="Genomic_DNA"/>
</dbReference>
<evidence type="ECO:0000313" key="2">
    <source>
        <dbReference type="Proteomes" id="UP000756921"/>
    </source>
</evidence>
<organism evidence="1 2">
    <name type="scientific">Paraphaeosphaeria minitans</name>
    <dbReference type="NCBI Taxonomy" id="565426"/>
    <lineage>
        <taxon>Eukaryota</taxon>
        <taxon>Fungi</taxon>
        <taxon>Dikarya</taxon>
        <taxon>Ascomycota</taxon>
        <taxon>Pezizomycotina</taxon>
        <taxon>Dothideomycetes</taxon>
        <taxon>Pleosporomycetidae</taxon>
        <taxon>Pleosporales</taxon>
        <taxon>Massarineae</taxon>
        <taxon>Didymosphaeriaceae</taxon>
        <taxon>Paraphaeosphaeria</taxon>
    </lineage>
</organism>
<accession>A0A9P6GLL1</accession>